<dbReference type="GO" id="GO:0006351">
    <property type="term" value="P:DNA-templated transcription"/>
    <property type="evidence" value="ECO:0007669"/>
    <property type="project" value="InterPro"/>
</dbReference>
<evidence type="ECO:0000313" key="7">
    <source>
        <dbReference type="EMBL" id="EYE95072.1"/>
    </source>
</evidence>
<dbReference type="EMBL" id="KK088423">
    <property type="protein sequence ID" value="EYE95072.1"/>
    <property type="molecule type" value="Genomic_DNA"/>
</dbReference>
<dbReference type="InterPro" id="IPR036864">
    <property type="entry name" value="Zn2-C6_fun-type_DNA-bd_sf"/>
</dbReference>
<dbReference type="GeneID" id="63699471"/>
<name>A0A017SDS1_ASPRC</name>
<dbReference type="OrthoDB" id="5296287at2759"/>
<dbReference type="PROSITE" id="PS50048">
    <property type="entry name" value="ZN2_CY6_FUNGAL_2"/>
    <property type="match status" value="1"/>
</dbReference>
<accession>A0A017SDS1</accession>
<keyword evidence="8" id="KW-1185">Reference proteome</keyword>
<proteinExistence type="predicted"/>
<evidence type="ECO:0000313" key="8">
    <source>
        <dbReference type="Proteomes" id="UP000019804"/>
    </source>
</evidence>
<evidence type="ECO:0000259" key="6">
    <source>
        <dbReference type="PROSITE" id="PS50048"/>
    </source>
</evidence>
<dbReference type="PROSITE" id="PS00463">
    <property type="entry name" value="ZN2_CY6_FUNGAL_1"/>
    <property type="match status" value="1"/>
</dbReference>
<evidence type="ECO:0000256" key="1">
    <source>
        <dbReference type="ARBA" id="ARBA00022723"/>
    </source>
</evidence>
<keyword evidence="4" id="KW-0804">Transcription</keyword>
<dbReference type="PANTHER" id="PTHR47654">
    <property type="entry name" value="ZN(II)2CYS6 TRANSCRIPTION FACTOR (EUROFUNG)-RELATED"/>
    <property type="match status" value="1"/>
</dbReference>
<organism evidence="7 8">
    <name type="scientific">Aspergillus ruber (strain CBS 135680)</name>
    <dbReference type="NCBI Taxonomy" id="1388766"/>
    <lineage>
        <taxon>Eukaryota</taxon>
        <taxon>Fungi</taxon>
        <taxon>Dikarya</taxon>
        <taxon>Ascomycota</taxon>
        <taxon>Pezizomycotina</taxon>
        <taxon>Eurotiomycetes</taxon>
        <taxon>Eurotiomycetidae</taxon>
        <taxon>Eurotiales</taxon>
        <taxon>Aspergillaceae</taxon>
        <taxon>Aspergillus</taxon>
        <taxon>Aspergillus subgen. Aspergillus</taxon>
    </lineage>
</organism>
<dbReference type="InterPro" id="IPR007219">
    <property type="entry name" value="XnlR_reg_dom"/>
</dbReference>
<dbReference type="InterPro" id="IPR001138">
    <property type="entry name" value="Zn2Cys6_DnaBD"/>
</dbReference>
<dbReference type="CDD" id="cd00067">
    <property type="entry name" value="GAL4"/>
    <property type="match status" value="1"/>
</dbReference>
<dbReference type="SMART" id="SM00906">
    <property type="entry name" value="Fungal_trans"/>
    <property type="match status" value="1"/>
</dbReference>
<evidence type="ECO:0000256" key="2">
    <source>
        <dbReference type="ARBA" id="ARBA00023015"/>
    </source>
</evidence>
<keyword evidence="3" id="KW-0238">DNA-binding</keyword>
<keyword evidence="2" id="KW-0805">Transcription regulation</keyword>
<dbReference type="InterPro" id="IPR053230">
    <property type="entry name" value="Trans_reg_galc"/>
</dbReference>
<dbReference type="GO" id="GO:0003677">
    <property type="term" value="F:DNA binding"/>
    <property type="evidence" value="ECO:0007669"/>
    <property type="project" value="UniProtKB-KW"/>
</dbReference>
<gene>
    <name evidence="7" type="ORF">EURHEDRAFT_456341</name>
</gene>
<keyword evidence="5" id="KW-0539">Nucleus</keyword>
<reference evidence="8" key="1">
    <citation type="journal article" date="2014" name="Nat. Commun.">
        <title>Genomic adaptations of the halophilic Dead Sea filamentous fungus Eurotium rubrum.</title>
        <authorList>
            <person name="Kis-Papo T."/>
            <person name="Weig A.R."/>
            <person name="Riley R."/>
            <person name="Persoh D."/>
            <person name="Salamov A."/>
            <person name="Sun H."/>
            <person name="Lipzen A."/>
            <person name="Wasser S.P."/>
            <person name="Rambold G."/>
            <person name="Grigoriev I.V."/>
            <person name="Nevo E."/>
        </authorList>
    </citation>
    <scope>NUCLEOTIDE SEQUENCE [LARGE SCALE GENOMIC DNA]</scope>
    <source>
        <strain evidence="8">CBS 135680</strain>
    </source>
</reference>
<evidence type="ECO:0000256" key="5">
    <source>
        <dbReference type="ARBA" id="ARBA00023242"/>
    </source>
</evidence>
<dbReference type="GO" id="GO:0008270">
    <property type="term" value="F:zinc ion binding"/>
    <property type="evidence" value="ECO:0007669"/>
    <property type="project" value="InterPro"/>
</dbReference>
<dbReference type="Pfam" id="PF04082">
    <property type="entry name" value="Fungal_trans"/>
    <property type="match status" value="1"/>
</dbReference>
<dbReference type="HOGENOM" id="CLU_011910_0_0_1"/>
<sequence length="768" mass="86940">MNLLPKPPDPFIDASMDRMAIPRAGPLPPPATRRRVGRACQACRDRKIRCDGNKTSCKQCLDTSVACNYPPNRREKDKDEFQDLKIQNERYYTLLGKVAERAGCIVKDIDQKRKRPPDHGRKESFSVSSAESLDALDVVDENTYLNEENRATGFVEKSSEVPWLQSLDIEAERVNHPGHTSAKRNVSGTTRDNHIASESYHTNERPMAECERLNPYDLPPKHTADAYYNTYFNFVDVHFPIVRKSLFTVQYERYYSKPFLKPGKKWLCVLNLILAIASRHCASVGKDVPDGSEDEIFFSKAKMLSANENIIYDHPDLQQVQIEALLAFYFLVQSQVNRAWQMIRIASSSAIALGINMHNVNDKTDAVSKESRCRLWCSIFMLEHSLTTMTGRASSLGESFSVHAPIPFTEDSFSVSPASSFLSNESEREKIANWTLFETELQTKSRTLRLQSIKSNPSLYFTYQIDLSLIASTITSRIYGVHARREGWDQVENAIKLYSQKLKNWASTINNLFAFSDNDGELLCGPSSREQASLALHFYSTCILTYRPCLSRPGLSEHSGIHFPRSRFGNDTALSCVRSALLLLAVLPDEPDKEWFFTVSPWWTMLYFIMQASTVLLIHLTVGPVHIRTEHGHEEQPEECPHPTDIVLPSCKKALRWLHHMANYDLTCKNGFNLSVSFFYRVASSRDLDLEGVPLPMSLPLDESSGSRRLFTTQPASASLRHEGFGSSSTTSVPGTAWLRELFPPGLVQEPDMAWFSSIADLPELHRT</sequence>
<dbReference type="AlphaFoldDB" id="A0A017SDS1"/>
<protein>
    <recommendedName>
        <fullName evidence="6">Zn(2)-C6 fungal-type domain-containing protein</fullName>
    </recommendedName>
</protein>
<evidence type="ECO:0000256" key="3">
    <source>
        <dbReference type="ARBA" id="ARBA00023125"/>
    </source>
</evidence>
<dbReference type="Proteomes" id="UP000019804">
    <property type="component" value="Unassembled WGS sequence"/>
</dbReference>
<dbReference type="Gene3D" id="4.10.240.10">
    <property type="entry name" value="Zn(2)-C6 fungal-type DNA-binding domain"/>
    <property type="match status" value="1"/>
</dbReference>
<keyword evidence="1" id="KW-0479">Metal-binding</keyword>
<dbReference type="SUPFAM" id="SSF57701">
    <property type="entry name" value="Zn2/Cys6 DNA-binding domain"/>
    <property type="match status" value="1"/>
</dbReference>
<dbReference type="SMART" id="SM00066">
    <property type="entry name" value="GAL4"/>
    <property type="match status" value="1"/>
</dbReference>
<dbReference type="Pfam" id="PF00172">
    <property type="entry name" value="Zn_clus"/>
    <property type="match status" value="1"/>
</dbReference>
<evidence type="ECO:0000256" key="4">
    <source>
        <dbReference type="ARBA" id="ARBA00023163"/>
    </source>
</evidence>
<dbReference type="CDD" id="cd12148">
    <property type="entry name" value="fungal_TF_MHR"/>
    <property type="match status" value="1"/>
</dbReference>
<dbReference type="PANTHER" id="PTHR47654:SF5">
    <property type="entry name" value="TRANSCRIPTION FACTOR DOMAIN-CONTAINING PROTEIN"/>
    <property type="match status" value="1"/>
</dbReference>
<dbReference type="RefSeq" id="XP_040638760.1">
    <property type="nucleotide sequence ID" value="XM_040784347.1"/>
</dbReference>
<feature type="domain" description="Zn(2)-C6 fungal-type" evidence="6">
    <location>
        <begin position="39"/>
        <end position="69"/>
    </location>
</feature>
<dbReference type="GO" id="GO:0000981">
    <property type="term" value="F:DNA-binding transcription factor activity, RNA polymerase II-specific"/>
    <property type="evidence" value="ECO:0007669"/>
    <property type="project" value="InterPro"/>
</dbReference>